<protein>
    <submittedName>
        <fullName evidence="9">Transcriptional repressor</fullName>
    </submittedName>
</protein>
<evidence type="ECO:0000256" key="8">
    <source>
        <dbReference type="PIRSR" id="PIRSR602481-2"/>
    </source>
</evidence>
<keyword evidence="8" id="KW-0408">Iron</keyword>
<keyword evidence="2" id="KW-0678">Repressor</keyword>
<keyword evidence="7" id="KW-0479">Metal-binding</keyword>
<dbReference type="GO" id="GO:1900376">
    <property type="term" value="P:regulation of secondary metabolite biosynthetic process"/>
    <property type="evidence" value="ECO:0007669"/>
    <property type="project" value="TreeGrafter"/>
</dbReference>
<name>A0A9D6V8D8_9BACT</name>
<feature type="binding site" evidence="7">
    <location>
        <position position="128"/>
    </location>
    <ligand>
        <name>Zn(2+)</name>
        <dbReference type="ChEBI" id="CHEBI:29105"/>
    </ligand>
</feature>
<dbReference type="AlphaFoldDB" id="A0A9D6V8D8"/>
<organism evidence="9 10">
    <name type="scientific">Desulfomonile tiedjei</name>
    <dbReference type="NCBI Taxonomy" id="2358"/>
    <lineage>
        <taxon>Bacteria</taxon>
        <taxon>Pseudomonadati</taxon>
        <taxon>Thermodesulfobacteriota</taxon>
        <taxon>Desulfomonilia</taxon>
        <taxon>Desulfomonilales</taxon>
        <taxon>Desulfomonilaceae</taxon>
        <taxon>Desulfomonile</taxon>
    </lineage>
</organism>
<evidence type="ECO:0000256" key="5">
    <source>
        <dbReference type="ARBA" id="ARBA00023125"/>
    </source>
</evidence>
<dbReference type="InterPro" id="IPR036388">
    <property type="entry name" value="WH-like_DNA-bd_sf"/>
</dbReference>
<evidence type="ECO:0000256" key="3">
    <source>
        <dbReference type="ARBA" id="ARBA00022833"/>
    </source>
</evidence>
<keyword evidence="6" id="KW-0804">Transcription</keyword>
<keyword evidence="5" id="KW-0238">DNA-binding</keyword>
<dbReference type="InterPro" id="IPR043135">
    <property type="entry name" value="Fur_C"/>
</dbReference>
<keyword evidence="3 7" id="KW-0862">Zinc</keyword>
<dbReference type="SUPFAM" id="SSF46785">
    <property type="entry name" value="Winged helix' DNA-binding domain"/>
    <property type="match status" value="1"/>
</dbReference>
<comment type="caution">
    <text evidence="9">The sequence shown here is derived from an EMBL/GenBank/DDBJ whole genome shotgun (WGS) entry which is preliminary data.</text>
</comment>
<evidence type="ECO:0000313" key="10">
    <source>
        <dbReference type="Proteomes" id="UP000807825"/>
    </source>
</evidence>
<dbReference type="InterPro" id="IPR036390">
    <property type="entry name" value="WH_DNA-bd_sf"/>
</dbReference>
<comment type="similarity">
    <text evidence="1">Belongs to the Fur family.</text>
</comment>
<evidence type="ECO:0000256" key="2">
    <source>
        <dbReference type="ARBA" id="ARBA00022491"/>
    </source>
</evidence>
<evidence type="ECO:0000256" key="6">
    <source>
        <dbReference type="ARBA" id="ARBA00023163"/>
    </source>
</evidence>
<dbReference type="GO" id="GO:0045892">
    <property type="term" value="P:negative regulation of DNA-templated transcription"/>
    <property type="evidence" value="ECO:0007669"/>
    <property type="project" value="TreeGrafter"/>
</dbReference>
<dbReference type="GO" id="GO:0000976">
    <property type="term" value="F:transcription cis-regulatory region binding"/>
    <property type="evidence" value="ECO:0007669"/>
    <property type="project" value="TreeGrafter"/>
</dbReference>
<dbReference type="GO" id="GO:0008270">
    <property type="term" value="F:zinc ion binding"/>
    <property type="evidence" value="ECO:0007669"/>
    <property type="project" value="TreeGrafter"/>
</dbReference>
<sequence>MNSLHPLRMTQQRRVILDELRNLTSHPTADELHLLVRKRLPKISISTLYRNLEILSASGLVRKMDVAGQRKRFDATTSKHYHIRCDKCGRVDDVHMDLIPTIEEIARSACRYESVSHRVEFTGICPHCAEDEPFERRDEL</sequence>
<comment type="cofactor">
    <cofactor evidence="7">
        <name>Zn(2+)</name>
        <dbReference type="ChEBI" id="CHEBI:29105"/>
    </cofactor>
    <text evidence="7">Binds 1 zinc ion per subunit.</text>
</comment>
<evidence type="ECO:0000256" key="1">
    <source>
        <dbReference type="ARBA" id="ARBA00007957"/>
    </source>
</evidence>
<comment type="cofactor">
    <cofactor evidence="8">
        <name>Mn(2+)</name>
        <dbReference type="ChEBI" id="CHEBI:29035"/>
    </cofactor>
    <cofactor evidence="8">
        <name>Fe(2+)</name>
        <dbReference type="ChEBI" id="CHEBI:29033"/>
    </cofactor>
    <text evidence="8">Binds 1 Mn(2+) or Fe(2+) ion per subunit.</text>
</comment>
<dbReference type="CDD" id="cd07153">
    <property type="entry name" value="Fur_like"/>
    <property type="match status" value="1"/>
</dbReference>
<proteinExistence type="inferred from homology"/>
<dbReference type="GO" id="GO:0003700">
    <property type="term" value="F:DNA-binding transcription factor activity"/>
    <property type="evidence" value="ECO:0007669"/>
    <property type="project" value="InterPro"/>
</dbReference>
<dbReference type="Pfam" id="PF01475">
    <property type="entry name" value="FUR"/>
    <property type="match status" value="1"/>
</dbReference>
<dbReference type="EMBL" id="JACRDE010000400">
    <property type="protein sequence ID" value="MBI5250882.1"/>
    <property type="molecule type" value="Genomic_DNA"/>
</dbReference>
<dbReference type="InterPro" id="IPR002481">
    <property type="entry name" value="FUR"/>
</dbReference>
<dbReference type="PANTHER" id="PTHR33202">
    <property type="entry name" value="ZINC UPTAKE REGULATION PROTEIN"/>
    <property type="match status" value="1"/>
</dbReference>
<evidence type="ECO:0000313" key="9">
    <source>
        <dbReference type="EMBL" id="MBI5250882.1"/>
    </source>
</evidence>
<gene>
    <name evidence="9" type="ORF">HY912_15450</name>
</gene>
<dbReference type="Proteomes" id="UP000807825">
    <property type="component" value="Unassembled WGS sequence"/>
</dbReference>
<reference evidence="9" key="1">
    <citation type="submission" date="2020-07" db="EMBL/GenBank/DDBJ databases">
        <title>Huge and variable diversity of episymbiotic CPR bacteria and DPANN archaea in groundwater ecosystems.</title>
        <authorList>
            <person name="He C.Y."/>
            <person name="Keren R."/>
            <person name="Whittaker M."/>
            <person name="Farag I.F."/>
            <person name="Doudna J."/>
            <person name="Cate J.H.D."/>
            <person name="Banfield J.F."/>
        </authorList>
    </citation>
    <scope>NUCLEOTIDE SEQUENCE</scope>
    <source>
        <strain evidence="9">NC_groundwater_1664_Pr3_B-0.1um_52_9</strain>
    </source>
</reference>
<dbReference type="PANTHER" id="PTHR33202:SF7">
    <property type="entry name" value="FERRIC UPTAKE REGULATION PROTEIN"/>
    <property type="match status" value="1"/>
</dbReference>
<feature type="binding site" evidence="7">
    <location>
        <position position="85"/>
    </location>
    <ligand>
        <name>Zn(2+)</name>
        <dbReference type="ChEBI" id="CHEBI:29105"/>
    </ligand>
</feature>
<feature type="binding site" evidence="7">
    <location>
        <position position="88"/>
    </location>
    <ligand>
        <name>Zn(2+)</name>
        <dbReference type="ChEBI" id="CHEBI:29105"/>
    </ligand>
</feature>
<evidence type="ECO:0000256" key="4">
    <source>
        <dbReference type="ARBA" id="ARBA00023015"/>
    </source>
</evidence>
<dbReference type="Gene3D" id="1.10.10.10">
    <property type="entry name" value="Winged helix-like DNA-binding domain superfamily/Winged helix DNA-binding domain"/>
    <property type="match status" value="1"/>
</dbReference>
<dbReference type="Gene3D" id="3.30.1490.190">
    <property type="match status" value="1"/>
</dbReference>
<keyword evidence="4" id="KW-0805">Transcription regulation</keyword>
<accession>A0A9D6V8D8</accession>
<feature type="binding site" evidence="7">
    <location>
        <position position="125"/>
    </location>
    <ligand>
        <name>Zn(2+)</name>
        <dbReference type="ChEBI" id="CHEBI:29105"/>
    </ligand>
</feature>
<feature type="binding site" evidence="8">
    <location>
        <position position="117"/>
    </location>
    <ligand>
        <name>Fe cation</name>
        <dbReference type="ChEBI" id="CHEBI:24875"/>
    </ligand>
</feature>
<evidence type="ECO:0000256" key="7">
    <source>
        <dbReference type="PIRSR" id="PIRSR602481-1"/>
    </source>
</evidence>